<reference evidence="4" key="2">
    <citation type="submission" date="2017-10" db="EMBL/GenBank/DDBJ databases">
        <title>Ladona fulva Genome sequencing and assembly.</title>
        <authorList>
            <person name="Murali S."/>
            <person name="Richards S."/>
            <person name="Bandaranaike D."/>
            <person name="Bellair M."/>
            <person name="Blankenburg K."/>
            <person name="Chao H."/>
            <person name="Dinh H."/>
            <person name="Doddapaneni H."/>
            <person name="Dugan-Rocha S."/>
            <person name="Elkadiri S."/>
            <person name="Gnanaolivu R."/>
            <person name="Hernandez B."/>
            <person name="Skinner E."/>
            <person name="Javaid M."/>
            <person name="Lee S."/>
            <person name="Li M."/>
            <person name="Ming W."/>
            <person name="Munidasa M."/>
            <person name="Muniz J."/>
            <person name="Nguyen L."/>
            <person name="Hughes D."/>
            <person name="Osuji N."/>
            <person name="Pu L.-L."/>
            <person name="Puazo M."/>
            <person name="Qu C."/>
            <person name="Quiroz J."/>
            <person name="Raj R."/>
            <person name="Weissenberger G."/>
            <person name="Xin Y."/>
            <person name="Zou X."/>
            <person name="Han Y."/>
            <person name="Worley K."/>
            <person name="Muzny D."/>
            <person name="Gibbs R."/>
        </authorList>
    </citation>
    <scope>NUCLEOTIDE SEQUENCE</scope>
    <source>
        <strain evidence="4">Sampled in the wild</strain>
    </source>
</reference>
<dbReference type="Gene3D" id="3.30.160.20">
    <property type="match status" value="1"/>
</dbReference>
<dbReference type="AlphaFoldDB" id="A0A8K0P3E4"/>
<gene>
    <name evidence="4" type="ORF">J437_LFUL009546</name>
</gene>
<organism evidence="4 5">
    <name type="scientific">Ladona fulva</name>
    <name type="common">Scarce chaser dragonfly</name>
    <name type="synonym">Libellula fulva</name>
    <dbReference type="NCBI Taxonomy" id="123851"/>
    <lineage>
        <taxon>Eukaryota</taxon>
        <taxon>Metazoa</taxon>
        <taxon>Ecdysozoa</taxon>
        <taxon>Arthropoda</taxon>
        <taxon>Hexapoda</taxon>
        <taxon>Insecta</taxon>
        <taxon>Pterygota</taxon>
        <taxon>Palaeoptera</taxon>
        <taxon>Odonata</taxon>
        <taxon>Epiprocta</taxon>
        <taxon>Anisoptera</taxon>
        <taxon>Libelluloidea</taxon>
        <taxon>Libellulidae</taxon>
        <taxon>Ladona</taxon>
    </lineage>
</organism>
<name>A0A8K0P3E4_LADFU</name>
<dbReference type="CDD" id="cd00048">
    <property type="entry name" value="DSRM_SF"/>
    <property type="match status" value="1"/>
</dbReference>
<feature type="compositionally biased region" description="Basic and acidic residues" evidence="2">
    <location>
        <begin position="124"/>
        <end position="145"/>
    </location>
</feature>
<evidence type="ECO:0000313" key="5">
    <source>
        <dbReference type="Proteomes" id="UP000792457"/>
    </source>
</evidence>
<dbReference type="GO" id="GO:0003723">
    <property type="term" value="F:RNA binding"/>
    <property type="evidence" value="ECO:0007669"/>
    <property type="project" value="UniProtKB-UniRule"/>
</dbReference>
<dbReference type="InterPro" id="IPR014720">
    <property type="entry name" value="dsRBD_dom"/>
</dbReference>
<reference evidence="4" key="1">
    <citation type="submission" date="2013-04" db="EMBL/GenBank/DDBJ databases">
        <authorList>
            <person name="Qu J."/>
            <person name="Murali S.C."/>
            <person name="Bandaranaike D."/>
            <person name="Bellair M."/>
            <person name="Blankenburg K."/>
            <person name="Chao H."/>
            <person name="Dinh H."/>
            <person name="Doddapaneni H."/>
            <person name="Downs B."/>
            <person name="Dugan-Rocha S."/>
            <person name="Elkadiri S."/>
            <person name="Gnanaolivu R.D."/>
            <person name="Hernandez B."/>
            <person name="Javaid M."/>
            <person name="Jayaseelan J.C."/>
            <person name="Lee S."/>
            <person name="Li M."/>
            <person name="Ming W."/>
            <person name="Munidasa M."/>
            <person name="Muniz J."/>
            <person name="Nguyen L."/>
            <person name="Ongeri F."/>
            <person name="Osuji N."/>
            <person name="Pu L.-L."/>
            <person name="Puazo M."/>
            <person name="Qu C."/>
            <person name="Quiroz J."/>
            <person name="Raj R."/>
            <person name="Weissenberger G."/>
            <person name="Xin Y."/>
            <person name="Zou X."/>
            <person name="Han Y."/>
            <person name="Richards S."/>
            <person name="Worley K."/>
            <person name="Muzny D."/>
            <person name="Gibbs R."/>
        </authorList>
    </citation>
    <scope>NUCLEOTIDE SEQUENCE</scope>
    <source>
        <strain evidence="4">Sampled in the wild</strain>
    </source>
</reference>
<dbReference type="GO" id="GO:0010468">
    <property type="term" value="P:regulation of gene expression"/>
    <property type="evidence" value="ECO:0007669"/>
    <property type="project" value="UniProtKB-ARBA"/>
</dbReference>
<keyword evidence="5" id="KW-1185">Reference proteome</keyword>
<evidence type="ECO:0000256" key="1">
    <source>
        <dbReference type="PROSITE-ProRule" id="PRU00266"/>
    </source>
</evidence>
<dbReference type="SUPFAM" id="SSF54768">
    <property type="entry name" value="dsRNA-binding domain-like"/>
    <property type="match status" value="1"/>
</dbReference>
<protein>
    <recommendedName>
        <fullName evidence="3">DRBM domain-containing protein</fullName>
    </recommendedName>
</protein>
<dbReference type="EMBL" id="KZ308435">
    <property type="protein sequence ID" value="KAG8229564.1"/>
    <property type="molecule type" value="Genomic_DNA"/>
</dbReference>
<accession>A0A8K0P3E4</accession>
<dbReference type="PROSITE" id="PS50137">
    <property type="entry name" value="DS_RBD"/>
    <property type="match status" value="1"/>
</dbReference>
<proteinExistence type="predicted"/>
<evidence type="ECO:0000313" key="4">
    <source>
        <dbReference type="EMBL" id="KAG8229564.1"/>
    </source>
</evidence>
<feature type="domain" description="DRBM" evidence="3">
    <location>
        <begin position="74"/>
        <end position="96"/>
    </location>
</feature>
<comment type="caution">
    <text evidence="4">The sequence shown here is derived from an EMBL/GenBank/DDBJ whole genome shotgun (WGS) entry which is preliminary data.</text>
</comment>
<feature type="region of interest" description="Disordered" evidence="2">
    <location>
        <begin position="111"/>
        <end position="148"/>
    </location>
</feature>
<sequence length="296" mass="34468">MYIEITCFTPMSDDASSNPSKGILHNVAAQVKAKLNVDMELQYITRHVDLNPRDLPLKETTLFLSWPESYNFYGQGRSKKIAERDAADHALQFLKSLNVVTEDGQLSIMYGGEERRRKHRRKQGHCEDGRKRKEDQRRKWDKDQETGNWGCRTKEKQKDVHHGSFSERGKCIYNEMDWWNEDGVTMDEELYGDYEGERAAEEEFVDDWWNSERDLLHFEEILDKSSHQEKKKGFPFIKGSILCSFGIIGLALYDINKHHGIVKNSRVGRLLLNIGAPQVVANSLSRAYYYQNELLQ</sequence>
<dbReference type="Proteomes" id="UP000792457">
    <property type="component" value="Unassembled WGS sequence"/>
</dbReference>
<evidence type="ECO:0000259" key="3">
    <source>
        <dbReference type="PROSITE" id="PS50137"/>
    </source>
</evidence>
<keyword evidence="1" id="KW-0694">RNA-binding</keyword>
<evidence type="ECO:0000256" key="2">
    <source>
        <dbReference type="SAM" id="MobiDB-lite"/>
    </source>
</evidence>